<comment type="caution">
    <text evidence="2">The sequence shown here is derived from an EMBL/GenBank/DDBJ whole genome shotgun (WGS) entry which is preliminary data.</text>
</comment>
<evidence type="ECO:0000256" key="1">
    <source>
        <dbReference type="SAM" id="MobiDB-lite"/>
    </source>
</evidence>
<dbReference type="EMBL" id="JABFTP020000124">
    <property type="protein sequence ID" value="KAL3279891.1"/>
    <property type="molecule type" value="Genomic_DNA"/>
</dbReference>
<feature type="region of interest" description="Disordered" evidence="1">
    <location>
        <begin position="1"/>
        <end position="38"/>
    </location>
</feature>
<evidence type="ECO:0000313" key="2">
    <source>
        <dbReference type="EMBL" id="KAL3279891.1"/>
    </source>
</evidence>
<proteinExistence type="predicted"/>
<organism evidence="2 3">
    <name type="scientific">Cryptolaemus montrouzieri</name>
    <dbReference type="NCBI Taxonomy" id="559131"/>
    <lineage>
        <taxon>Eukaryota</taxon>
        <taxon>Metazoa</taxon>
        <taxon>Ecdysozoa</taxon>
        <taxon>Arthropoda</taxon>
        <taxon>Hexapoda</taxon>
        <taxon>Insecta</taxon>
        <taxon>Pterygota</taxon>
        <taxon>Neoptera</taxon>
        <taxon>Endopterygota</taxon>
        <taxon>Coleoptera</taxon>
        <taxon>Polyphaga</taxon>
        <taxon>Cucujiformia</taxon>
        <taxon>Coccinelloidea</taxon>
        <taxon>Coccinellidae</taxon>
        <taxon>Scymninae</taxon>
        <taxon>Scymnini</taxon>
        <taxon>Cryptolaemus</taxon>
    </lineage>
</organism>
<reference evidence="2 3" key="1">
    <citation type="journal article" date="2021" name="BMC Biol.">
        <title>Horizontally acquired antibacterial genes associated with adaptive radiation of ladybird beetles.</title>
        <authorList>
            <person name="Li H.S."/>
            <person name="Tang X.F."/>
            <person name="Huang Y.H."/>
            <person name="Xu Z.Y."/>
            <person name="Chen M.L."/>
            <person name="Du X.Y."/>
            <person name="Qiu B.Y."/>
            <person name="Chen P.T."/>
            <person name="Zhang W."/>
            <person name="Slipinski A."/>
            <person name="Escalona H.E."/>
            <person name="Waterhouse R.M."/>
            <person name="Zwick A."/>
            <person name="Pang H."/>
        </authorList>
    </citation>
    <scope>NUCLEOTIDE SEQUENCE [LARGE SCALE GENOMIC DNA]</scope>
    <source>
        <strain evidence="2">SYSU2018</strain>
    </source>
</reference>
<gene>
    <name evidence="2" type="ORF">HHI36_017397</name>
</gene>
<dbReference type="AlphaFoldDB" id="A0ABD2NMB7"/>
<protein>
    <submittedName>
        <fullName evidence="2">Uncharacterized protein</fullName>
    </submittedName>
</protein>
<accession>A0ABD2NMB7</accession>
<keyword evidence="3" id="KW-1185">Reference proteome</keyword>
<evidence type="ECO:0000313" key="3">
    <source>
        <dbReference type="Proteomes" id="UP001516400"/>
    </source>
</evidence>
<dbReference type="Proteomes" id="UP001516400">
    <property type="component" value="Unassembled WGS sequence"/>
</dbReference>
<name>A0ABD2NMB7_9CUCU</name>
<sequence length="103" mass="11717">MRRNRTQTENVIVHEHESSSSDEEQPVQGFNGSWSEPKGNHQVFEYNAEAGLSSNYAAVLSYDLSPHPSFRAFLDDNIMRDMVDETNLYAAQILTDSVEISRH</sequence>